<dbReference type="SUPFAM" id="SSF51430">
    <property type="entry name" value="NAD(P)-linked oxidoreductase"/>
    <property type="match status" value="1"/>
</dbReference>
<dbReference type="InterPro" id="IPR023210">
    <property type="entry name" value="NADP_OxRdtase_dom"/>
</dbReference>
<proteinExistence type="predicted"/>
<dbReference type="InterPro" id="IPR020471">
    <property type="entry name" value="AKR"/>
</dbReference>
<dbReference type="InterPro" id="IPR036812">
    <property type="entry name" value="NAD(P)_OxRdtase_dom_sf"/>
</dbReference>
<feature type="domain" description="NADP-dependent oxidoreductase" evidence="1">
    <location>
        <begin position="15"/>
        <end position="297"/>
    </location>
</feature>
<dbReference type="GO" id="GO:0016491">
    <property type="term" value="F:oxidoreductase activity"/>
    <property type="evidence" value="ECO:0007669"/>
    <property type="project" value="InterPro"/>
</dbReference>
<dbReference type="PANTHER" id="PTHR43312">
    <property type="entry name" value="D-THREO-ALDOSE 1-DEHYDROGENASE"/>
    <property type="match status" value="1"/>
</dbReference>
<gene>
    <name evidence="2" type="ORF">KHA91_06070</name>
</gene>
<dbReference type="AlphaFoldDB" id="A0A942USW1"/>
<dbReference type="RefSeq" id="WP_213097278.1">
    <property type="nucleotide sequence ID" value="NZ_JAGYPH010000001.1"/>
</dbReference>
<comment type="caution">
    <text evidence="2">The sequence shown here is derived from an EMBL/GenBank/DDBJ whole genome shotgun (WGS) entry which is preliminary data.</text>
</comment>
<keyword evidence="3" id="KW-1185">Reference proteome</keyword>
<accession>A0A942USW1</accession>
<evidence type="ECO:0000259" key="1">
    <source>
        <dbReference type="Pfam" id="PF00248"/>
    </source>
</evidence>
<protein>
    <submittedName>
        <fullName evidence="2">Aldo/keto reductase</fullName>
    </submittedName>
</protein>
<sequence length="307" mass="34689">MEKRQLGNSDLWVSKIGLGCMSIGTEEKKATHIIEAALDSGINYFDTADLYDFGVNEEIIGKTLSSRREDVIIATKVGNRWNDMKEGWRWDPSRAYIKEAVKDSLHRLKTDYIDLYQLHGGTINDPSEDTIEAFEELKAEGLIRHYGISSIRPNVIRNYVQNSSIVSIMMQYSLLDRRPEELMSLLSEHDISIVTRGSVAKGLLSDKMLESPEIDHAEKGYLNYSAIEIKELHDSIKANILRGQRTLNEVALQFNLAHEAVAAVVTGASSIEQIKDNVRAVNTAPLTDEELTYLEMISKESKYQEHQ</sequence>
<dbReference type="InterPro" id="IPR053135">
    <property type="entry name" value="AKR2_Oxidoreductase"/>
</dbReference>
<evidence type="ECO:0000313" key="3">
    <source>
        <dbReference type="Proteomes" id="UP000676456"/>
    </source>
</evidence>
<evidence type="ECO:0000313" key="2">
    <source>
        <dbReference type="EMBL" id="MBS4222324.1"/>
    </source>
</evidence>
<dbReference type="Pfam" id="PF00248">
    <property type="entry name" value="Aldo_ket_red"/>
    <property type="match status" value="1"/>
</dbReference>
<organism evidence="2 3">
    <name type="scientific">Lederbergia citrea</name>
    <dbReference type="NCBI Taxonomy" id="2833581"/>
    <lineage>
        <taxon>Bacteria</taxon>
        <taxon>Bacillati</taxon>
        <taxon>Bacillota</taxon>
        <taxon>Bacilli</taxon>
        <taxon>Bacillales</taxon>
        <taxon>Bacillaceae</taxon>
        <taxon>Lederbergia</taxon>
    </lineage>
</organism>
<name>A0A942USW1_9BACI</name>
<dbReference type="PRINTS" id="PR00069">
    <property type="entry name" value="ALDKETRDTASE"/>
</dbReference>
<dbReference type="CDD" id="cd19086">
    <property type="entry name" value="AKR_AKR11C1"/>
    <property type="match status" value="1"/>
</dbReference>
<dbReference type="Proteomes" id="UP000676456">
    <property type="component" value="Unassembled WGS sequence"/>
</dbReference>
<dbReference type="EMBL" id="JAGYPN010000001">
    <property type="protein sequence ID" value="MBS4222324.1"/>
    <property type="molecule type" value="Genomic_DNA"/>
</dbReference>
<dbReference type="Gene3D" id="3.20.20.100">
    <property type="entry name" value="NADP-dependent oxidoreductase domain"/>
    <property type="match status" value="1"/>
</dbReference>
<reference evidence="2 3" key="1">
    <citation type="submission" date="2021-05" db="EMBL/GenBank/DDBJ databases">
        <title>Novel Bacillus species.</title>
        <authorList>
            <person name="Liu G."/>
        </authorList>
    </citation>
    <scope>NUCLEOTIDE SEQUENCE [LARGE SCALE GENOMIC DNA]</scope>
    <source>
        <strain evidence="2 3">FJAT-49682</strain>
    </source>
</reference>
<dbReference type="PANTHER" id="PTHR43312:SF1">
    <property type="entry name" value="NADP-DEPENDENT OXIDOREDUCTASE DOMAIN-CONTAINING PROTEIN"/>
    <property type="match status" value="1"/>
</dbReference>